<keyword evidence="6" id="KW-1185">Reference proteome</keyword>
<reference evidence="5" key="1">
    <citation type="submission" date="2023-08" db="EMBL/GenBank/DDBJ databases">
        <authorList>
            <person name="Alioto T."/>
            <person name="Alioto T."/>
            <person name="Gomez Garrido J."/>
        </authorList>
    </citation>
    <scope>NUCLEOTIDE SEQUENCE</scope>
</reference>
<evidence type="ECO:0000313" key="5">
    <source>
        <dbReference type="EMBL" id="CAI9744275.1"/>
    </source>
</evidence>
<organism evidence="5 6">
    <name type="scientific">Octopus vulgaris</name>
    <name type="common">Common octopus</name>
    <dbReference type="NCBI Taxonomy" id="6645"/>
    <lineage>
        <taxon>Eukaryota</taxon>
        <taxon>Metazoa</taxon>
        <taxon>Spiralia</taxon>
        <taxon>Lophotrochozoa</taxon>
        <taxon>Mollusca</taxon>
        <taxon>Cephalopoda</taxon>
        <taxon>Coleoidea</taxon>
        <taxon>Octopodiformes</taxon>
        <taxon>Octopoda</taxon>
        <taxon>Incirrata</taxon>
        <taxon>Octopodidae</taxon>
        <taxon>Octopus</taxon>
    </lineage>
</organism>
<evidence type="ECO:0000313" key="6">
    <source>
        <dbReference type="Proteomes" id="UP001162480"/>
    </source>
</evidence>
<proteinExistence type="predicted"/>
<sequence length="124" mass="14299">MENLPRRAESLSDDDINKLWECDQLGPNTPESIFNTLWWNNTVHFGIRSVKPHNDMRYKVGLSSCGMTSFTVTHCDVTDVKSSCIHARFNTMLKNTLRNAKQLYEMNAQKIFNQKIDKSRSLAC</sequence>
<name>A0AA36FMD1_OCTVU</name>
<keyword evidence="2" id="KW-0597">Phosphoprotein</keyword>
<gene>
    <name evidence="5" type="ORF">OCTVUL_1B005040</name>
</gene>
<dbReference type="InterPro" id="IPR021893">
    <property type="entry name" value="ZMYM2-like_C"/>
</dbReference>
<evidence type="ECO:0000259" key="4">
    <source>
        <dbReference type="Pfam" id="PF12012"/>
    </source>
</evidence>
<evidence type="ECO:0000256" key="1">
    <source>
        <dbReference type="ARBA" id="ARBA00022499"/>
    </source>
</evidence>
<accession>A0AA36FMD1</accession>
<dbReference type="AlphaFoldDB" id="A0AA36FMD1"/>
<feature type="domain" description="ZMYM2-like/QRICH1 C-terminal" evidence="4">
    <location>
        <begin position="17"/>
        <end position="62"/>
    </location>
</feature>
<evidence type="ECO:0000256" key="3">
    <source>
        <dbReference type="ARBA" id="ARBA00022843"/>
    </source>
</evidence>
<dbReference type="Pfam" id="PF12012">
    <property type="entry name" value="DUF3504"/>
    <property type="match status" value="1"/>
</dbReference>
<evidence type="ECO:0000256" key="2">
    <source>
        <dbReference type="ARBA" id="ARBA00022553"/>
    </source>
</evidence>
<keyword evidence="3" id="KW-0832">Ubl conjugation</keyword>
<keyword evidence="1" id="KW-1017">Isopeptide bond</keyword>
<dbReference type="EMBL" id="OX597843">
    <property type="protein sequence ID" value="CAI9744275.1"/>
    <property type="molecule type" value="Genomic_DNA"/>
</dbReference>
<protein>
    <recommendedName>
        <fullName evidence="4">ZMYM2-like/QRICH1 C-terminal domain-containing protein</fullName>
    </recommendedName>
</protein>
<dbReference type="Proteomes" id="UP001162480">
    <property type="component" value="Chromosome 30"/>
</dbReference>